<dbReference type="SUPFAM" id="SSF142433">
    <property type="entry name" value="CinA-like"/>
    <property type="match status" value="1"/>
</dbReference>
<dbReference type="InterPro" id="IPR036653">
    <property type="entry name" value="CinA-like_C"/>
</dbReference>
<dbReference type="AlphaFoldDB" id="A0A429ZV91"/>
<keyword evidence="4" id="KW-1185">Reference proteome</keyword>
<dbReference type="SUPFAM" id="SSF53218">
    <property type="entry name" value="Molybdenum cofactor biosynthesis proteins"/>
    <property type="match status" value="1"/>
</dbReference>
<dbReference type="OrthoDB" id="9801454at2"/>
<name>A0A429ZV91_9ENTE</name>
<dbReference type="NCBIfam" id="NF001813">
    <property type="entry name" value="PRK00549.1"/>
    <property type="match status" value="1"/>
</dbReference>
<dbReference type="InterPro" id="IPR050101">
    <property type="entry name" value="CinA"/>
</dbReference>
<dbReference type="InterPro" id="IPR041424">
    <property type="entry name" value="CinA_KH"/>
</dbReference>
<gene>
    <name evidence="1" type="primary">cinA</name>
    <name evidence="3" type="ORF">CBF37_09425</name>
</gene>
<dbReference type="PIRSF" id="PIRSF006728">
    <property type="entry name" value="CinA"/>
    <property type="match status" value="1"/>
</dbReference>
<feature type="domain" description="MoaB/Mog" evidence="2">
    <location>
        <begin position="4"/>
        <end position="171"/>
    </location>
</feature>
<comment type="similarity">
    <text evidence="1">Belongs to the CinA family.</text>
</comment>
<evidence type="ECO:0000313" key="3">
    <source>
        <dbReference type="EMBL" id="RST97684.1"/>
    </source>
</evidence>
<dbReference type="CDD" id="cd00885">
    <property type="entry name" value="cinA"/>
    <property type="match status" value="1"/>
</dbReference>
<dbReference type="NCBIfam" id="TIGR00200">
    <property type="entry name" value="cinA_nterm"/>
    <property type="match status" value="1"/>
</dbReference>
<evidence type="ECO:0000256" key="1">
    <source>
        <dbReference type="HAMAP-Rule" id="MF_00226"/>
    </source>
</evidence>
<protein>
    <recommendedName>
        <fullName evidence="1">Putative competence-damage inducible protein</fullName>
    </recommendedName>
</protein>
<dbReference type="Proteomes" id="UP000287857">
    <property type="component" value="Unassembled WGS sequence"/>
</dbReference>
<dbReference type="SMART" id="SM00852">
    <property type="entry name" value="MoCF_biosynth"/>
    <property type="match status" value="1"/>
</dbReference>
<dbReference type="HAMAP" id="MF_00226_B">
    <property type="entry name" value="CinA_B"/>
    <property type="match status" value="1"/>
</dbReference>
<dbReference type="Pfam" id="PF18146">
    <property type="entry name" value="CinA_KH"/>
    <property type="match status" value="1"/>
</dbReference>
<dbReference type="Gene3D" id="3.40.980.10">
    <property type="entry name" value="MoaB/Mog-like domain"/>
    <property type="match status" value="1"/>
</dbReference>
<dbReference type="InterPro" id="IPR001453">
    <property type="entry name" value="MoaB/Mog_dom"/>
</dbReference>
<comment type="caution">
    <text evidence="3">The sequence shown here is derived from an EMBL/GenBank/DDBJ whole genome shotgun (WGS) entry which is preliminary data.</text>
</comment>
<dbReference type="PANTHER" id="PTHR13939:SF0">
    <property type="entry name" value="NMN AMIDOHYDROLASE-LIKE PROTEIN YFAY"/>
    <property type="match status" value="1"/>
</dbReference>
<dbReference type="Pfam" id="PF00994">
    <property type="entry name" value="MoCF_biosynth"/>
    <property type="match status" value="1"/>
</dbReference>
<dbReference type="PANTHER" id="PTHR13939">
    <property type="entry name" value="NICOTINAMIDE-NUCLEOTIDE AMIDOHYDROLASE PNCC"/>
    <property type="match status" value="1"/>
</dbReference>
<organism evidence="3 4">
    <name type="scientific">Vagococcus vulneris</name>
    <dbReference type="NCBI Taxonomy" id="1977869"/>
    <lineage>
        <taxon>Bacteria</taxon>
        <taxon>Bacillati</taxon>
        <taxon>Bacillota</taxon>
        <taxon>Bacilli</taxon>
        <taxon>Lactobacillales</taxon>
        <taxon>Enterococcaceae</taxon>
        <taxon>Vagococcus</taxon>
    </lineage>
</organism>
<dbReference type="InterPro" id="IPR008135">
    <property type="entry name" value="Competence-induced_CinA"/>
</dbReference>
<evidence type="ECO:0000313" key="4">
    <source>
        <dbReference type="Proteomes" id="UP000287857"/>
    </source>
</evidence>
<dbReference type="InterPro" id="IPR008136">
    <property type="entry name" value="CinA_C"/>
</dbReference>
<reference evidence="3 4" key="1">
    <citation type="submission" date="2017-05" db="EMBL/GenBank/DDBJ databases">
        <title>Vagococcus spp. assemblies.</title>
        <authorList>
            <person name="Gulvik C.A."/>
        </authorList>
    </citation>
    <scope>NUCLEOTIDE SEQUENCE [LARGE SCALE GENOMIC DNA]</scope>
    <source>
        <strain evidence="3 4">SS1995</strain>
    </source>
</reference>
<dbReference type="RefSeq" id="WP_125984502.1">
    <property type="nucleotide sequence ID" value="NZ_NGJS01000015.1"/>
</dbReference>
<sequence length="411" mass="45340">MKAEIIAVGTEILLGQITNTNATFISQFLAELGIEVYYQSAVGDNSQRLTDVLTTAAKRSDVIVVCGGLGPTDDDLTKETVAEFLGESLVYDTEAMNRLNDFFKYSTNPMTENNKRQALTISNSLTIQNPTGLACGTYYEGKDTNYILLPGPPSELKAMVREEVIPLLKEKMPQSHQLVSRYLRFMGIGESKIVTELKEILDEQTNPTIAPYAKSNEVMLRITAKCTNEDKGEAMLDELERRIQDKVGNYFYGYGENITIEEILVNELKQRKQTVSFAEGMTGGEFQHRVTNIEGSSDVFSGGIVAYTRESKEKLLSIPDVLMFKHGEVSDECVTAMAVAARTALNATYGVSAVGVAGPKEIDGQPVGTIIIGISTPIGEFTEHLLIRRNRSYIRDGAVKHGLNFLRKHLV</sequence>
<dbReference type="NCBIfam" id="TIGR00177">
    <property type="entry name" value="molyb_syn"/>
    <property type="match status" value="1"/>
</dbReference>
<evidence type="ECO:0000259" key="2">
    <source>
        <dbReference type="SMART" id="SM00852"/>
    </source>
</evidence>
<dbReference type="NCBIfam" id="TIGR00199">
    <property type="entry name" value="PncC_domain"/>
    <property type="match status" value="1"/>
</dbReference>
<dbReference type="Gene3D" id="3.30.70.2860">
    <property type="match status" value="1"/>
</dbReference>
<dbReference type="Gene3D" id="3.90.950.20">
    <property type="entry name" value="CinA-like"/>
    <property type="match status" value="1"/>
</dbReference>
<dbReference type="Pfam" id="PF02464">
    <property type="entry name" value="CinA"/>
    <property type="match status" value="1"/>
</dbReference>
<dbReference type="EMBL" id="NGJS01000015">
    <property type="protein sequence ID" value="RST97684.1"/>
    <property type="molecule type" value="Genomic_DNA"/>
</dbReference>
<proteinExistence type="inferred from homology"/>
<dbReference type="InterPro" id="IPR036425">
    <property type="entry name" value="MoaB/Mog-like_dom_sf"/>
</dbReference>
<accession>A0A429ZV91</accession>